<name>A0ABV6R928_9MICO</name>
<dbReference type="PANTHER" id="PTHR43615:SF1">
    <property type="entry name" value="PPDK_N DOMAIN-CONTAINING PROTEIN"/>
    <property type="match status" value="1"/>
</dbReference>
<dbReference type="Gene3D" id="3.30.1490.20">
    <property type="entry name" value="ATP-grasp fold, A domain"/>
    <property type="match status" value="2"/>
</dbReference>
<dbReference type="Pfam" id="PF00391">
    <property type="entry name" value="PEP-utilizers"/>
    <property type="match status" value="1"/>
</dbReference>
<evidence type="ECO:0000313" key="3">
    <source>
        <dbReference type="EMBL" id="MFC0673492.1"/>
    </source>
</evidence>
<dbReference type="InterPro" id="IPR008279">
    <property type="entry name" value="PEP-util_enz_mobile_dom"/>
</dbReference>
<evidence type="ECO:0000259" key="2">
    <source>
        <dbReference type="Pfam" id="PF01326"/>
    </source>
</evidence>
<dbReference type="SUPFAM" id="SSF56059">
    <property type="entry name" value="Glutathione synthetase ATP-binding domain-like"/>
    <property type="match status" value="1"/>
</dbReference>
<dbReference type="InterPro" id="IPR013815">
    <property type="entry name" value="ATP_grasp_subdomain_1"/>
</dbReference>
<dbReference type="InterPro" id="IPR036637">
    <property type="entry name" value="Phosphohistidine_dom_sf"/>
</dbReference>
<dbReference type="InterPro" id="IPR051549">
    <property type="entry name" value="PEP_Utilizing_Enz"/>
</dbReference>
<proteinExistence type="predicted"/>
<dbReference type="InterPro" id="IPR002192">
    <property type="entry name" value="PPDK_AMP/ATP-bd"/>
</dbReference>
<reference evidence="3 4" key="1">
    <citation type="submission" date="2024-09" db="EMBL/GenBank/DDBJ databases">
        <authorList>
            <person name="Sun Q."/>
            <person name="Mori K."/>
        </authorList>
    </citation>
    <scope>NUCLEOTIDE SEQUENCE [LARGE SCALE GENOMIC DNA]</scope>
    <source>
        <strain evidence="3 4">CICC 10874</strain>
    </source>
</reference>
<gene>
    <name evidence="3" type="ORF">ACFFF6_05935</name>
</gene>
<sequence>MLVPLSQATRDRCGGKAAGLAVLHRAGLPVPDAVVVPGDVPLNAPAAGAEALRAAIARILTDWGDPAVAVRSSAATEDAADTSAAGQYESVLGVRGADAVVAAVVRCRDSAGAPHTAWYRSRIGGSASRTEPVMAVLVQRMVAADAAGVLFTPAVTDGPTRIEAGWGLGSAVVDGSVTPDSYEVTAEGHVRCESGRPHLRVDLDARHGGTHRRPVPAGMQAARVLEDRAAVELARLGTRIAALREAPQDVEWAIADGTAWILQSRPITADLPSLRGAAGPPSPRTLMGLPGSHGTVTASARILHGPEDFGALRRGEIIVCPGTDPAWTPLFSLAGGIVAESGGALSHSAIVAREHGIPAVLGVEGAAGRIRTGDRITVDGTGGTVALAAPDLA</sequence>
<evidence type="ECO:0000259" key="1">
    <source>
        <dbReference type="Pfam" id="PF00391"/>
    </source>
</evidence>
<protein>
    <submittedName>
        <fullName evidence="3">PEP/pyruvate-binding domain-containing protein</fullName>
    </submittedName>
</protein>
<accession>A0ABV6R928</accession>
<keyword evidence="4" id="KW-1185">Reference proteome</keyword>
<dbReference type="Proteomes" id="UP001589793">
    <property type="component" value="Unassembled WGS sequence"/>
</dbReference>
<evidence type="ECO:0000313" key="4">
    <source>
        <dbReference type="Proteomes" id="UP001589793"/>
    </source>
</evidence>
<dbReference type="PANTHER" id="PTHR43615">
    <property type="entry name" value="PHOSPHOENOLPYRUVATE SYNTHASE-RELATED"/>
    <property type="match status" value="1"/>
</dbReference>
<feature type="domain" description="Pyruvate phosphate dikinase AMP/ATP-binding" evidence="2">
    <location>
        <begin position="50"/>
        <end position="269"/>
    </location>
</feature>
<dbReference type="SUPFAM" id="SSF52009">
    <property type="entry name" value="Phosphohistidine domain"/>
    <property type="match status" value="1"/>
</dbReference>
<feature type="domain" description="PEP-utilising enzyme mobile" evidence="1">
    <location>
        <begin position="313"/>
        <end position="383"/>
    </location>
</feature>
<dbReference type="Gene3D" id="3.30.470.20">
    <property type="entry name" value="ATP-grasp fold, B domain"/>
    <property type="match status" value="1"/>
</dbReference>
<organism evidence="3 4">
    <name type="scientific">Brachybacterium hainanense</name>
    <dbReference type="NCBI Taxonomy" id="1541174"/>
    <lineage>
        <taxon>Bacteria</taxon>
        <taxon>Bacillati</taxon>
        <taxon>Actinomycetota</taxon>
        <taxon>Actinomycetes</taxon>
        <taxon>Micrococcales</taxon>
        <taxon>Dermabacteraceae</taxon>
        <taxon>Brachybacterium</taxon>
    </lineage>
</organism>
<dbReference type="Gene3D" id="3.50.30.10">
    <property type="entry name" value="Phosphohistidine domain"/>
    <property type="match status" value="1"/>
</dbReference>
<comment type="caution">
    <text evidence="3">The sequence shown here is derived from an EMBL/GenBank/DDBJ whole genome shotgun (WGS) entry which is preliminary data.</text>
</comment>
<dbReference type="EMBL" id="JBHLSV010000005">
    <property type="protein sequence ID" value="MFC0673492.1"/>
    <property type="molecule type" value="Genomic_DNA"/>
</dbReference>
<dbReference type="RefSeq" id="WP_376979330.1">
    <property type="nucleotide sequence ID" value="NZ_JBHLSV010000005.1"/>
</dbReference>
<dbReference type="Pfam" id="PF01326">
    <property type="entry name" value="PPDK_N"/>
    <property type="match status" value="1"/>
</dbReference>